<reference evidence="4 5" key="1">
    <citation type="submission" date="2017-10" db="EMBL/GenBank/DDBJ databases">
        <title>Novel microbial diversity and functional potential in the marine mammal oral microbiome.</title>
        <authorList>
            <person name="Dudek N.K."/>
            <person name="Sun C.L."/>
            <person name="Burstein D."/>
            <person name="Kantor R.S."/>
            <person name="Aliaga Goltsman D.S."/>
            <person name="Bik E.M."/>
            <person name="Thomas B.C."/>
            <person name="Banfield J.F."/>
            <person name="Relman D.A."/>
        </authorList>
    </citation>
    <scope>NUCLEOTIDE SEQUENCE [LARGE SCALE GENOMIC DNA]</scope>
    <source>
        <strain evidence="4">DOLZORAL124_49_17</strain>
    </source>
</reference>
<dbReference type="InterPro" id="IPR054767">
    <property type="entry name" value="Cas10-Cmr2_palm2"/>
</dbReference>
<dbReference type="GO" id="GO:0051607">
    <property type="term" value="P:defense response to virus"/>
    <property type="evidence" value="ECO:0007669"/>
    <property type="project" value="UniProtKB-KW"/>
</dbReference>
<gene>
    <name evidence="4" type="ORF">CSB45_08670</name>
</gene>
<evidence type="ECO:0000256" key="1">
    <source>
        <dbReference type="ARBA" id="ARBA00022741"/>
    </source>
</evidence>
<feature type="domain" description="Cas10/Cmr2 second palm" evidence="3">
    <location>
        <begin position="244"/>
        <end position="386"/>
    </location>
</feature>
<dbReference type="Gene3D" id="3.30.70.270">
    <property type="match status" value="1"/>
</dbReference>
<dbReference type="Pfam" id="PF22335">
    <property type="entry name" value="Cas10-Cmr2_palm2"/>
    <property type="match status" value="1"/>
</dbReference>
<keyword evidence="1" id="KW-0547">Nucleotide-binding</keyword>
<protein>
    <recommendedName>
        <fullName evidence="3">Cas10/Cmr2 second palm domain-containing protein</fullName>
    </recommendedName>
</protein>
<dbReference type="AlphaFoldDB" id="A0A2G6E4W9"/>
<comment type="caution">
    <text evidence="4">The sequence shown here is derived from an EMBL/GenBank/DDBJ whole genome shotgun (WGS) entry which is preliminary data.</text>
</comment>
<sequence length="534" mass="60687">MPQTIQAVMLDTVSIQQYIYAASNKIKEIIGASHLVQYIYCKPLQSVIDEMFPKAGETFVLDHWKDNPSALFKQRDRFDVGYIGGGNALLLFKGDDTTNAAQYAEAFIRQWTKNLLIDAPGIITAVAYYATTQNELDTNFQNVKKELDKNLAENRSQHPPQSTIPRHGITAECSRSGLSMDKWNDQVDPTEQNFVSSVTYAKLKGAKQEQDDLEQKYRKQLSGTYIFTDQIDRLGQKHGEDSHVAIVHIDGNDMSGKFNKPASLQEFRIFSRDVEAGTEKAFERLLEHIVDNYGKIMKFLGSDEDSILPIRYIMLGGDDITFVCDGKLGIYFSKLFLEFFEEEHCKRGKKLTACAGIAIVKSKYPFSRGYDMAAELCTSAKKSKKDNDDESASFLDFQISMGGILGDLGTIRSKYFQATQGKLLFRPYRVTKQDQGHKKGRNFDEILLALKPLREEWPNNKIHDLRQVLTLSESASKQFVQEMKFRDRELPKIAGGDYHETLFDKGRTPYFDLIELLEFYPDFVAVQEKGGQSV</sequence>
<proteinExistence type="predicted"/>
<dbReference type="EMBL" id="PDPS01000029">
    <property type="protein sequence ID" value="PID56987.1"/>
    <property type="molecule type" value="Genomic_DNA"/>
</dbReference>
<evidence type="ECO:0000313" key="4">
    <source>
        <dbReference type="EMBL" id="PID56987.1"/>
    </source>
</evidence>
<dbReference type="GO" id="GO:0000166">
    <property type="term" value="F:nucleotide binding"/>
    <property type="evidence" value="ECO:0007669"/>
    <property type="project" value="UniProtKB-KW"/>
</dbReference>
<keyword evidence="2" id="KW-0051">Antiviral defense</keyword>
<evidence type="ECO:0000313" key="5">
    <source>
        <dbReference type="Proteomes" id="UP000229740"/>
    </source>
</evidence>
<accession>A0A2G6E4W9</accession>
<organism evidence="4 5">
    <name type="scientific">candidate division KSB3 bacterium</name>
    <dbReference type="NCBI Taxonomy" id="2044937"/>
    <lineage>
        <taxon>Bacteria</taxon>
        <taxon>candidate division KSB3</taxon>
    </lineage>
</organism>
<dbReference type="Proteomes" id="UP000229740">
    <property type="component" value="Unassembled WGS sequence"/>
</dbReference>
<dbReference type="InterPro" id="IPR043128">
    <property type="entry name" value="Rev_trsase/Diguanyl_cyclase"/>
</dbReference>
<evidence type="ECO:0000256" key="2">
    <source>
        <dbReference type="ARBA" id="ARBA00023118"/>
    </source>
</evidence>
<evidence type="ECO:0000259" key="3">
    <source>
        <dbReference type="Pfam" id="PF22335"/>
    </source>
</evidence>
<name>A0A2G6E4W9_9BACT</name>